<protein>
    <submittedName>
        <fullName evidence="4">Phospholipid/cholesterol/gamma-HCH transport system substrate-binding protein</fullName>
    </submittedName>
</protein>
<organism evidence="4 5">
    <name type="scientific">Rufibacter quisquiliarum</name>
    <dbReference type="NCBI Taxonomy" id="1549639"/>
    <lineage>
        <taxon>Bacteria</taxon>
        <taxon>Pseudomonadati</taxon>
        <taxon>Bacteroidota</taxon>
        <taxon>Cytophagia</taxon>
        <taxon>Cytophagales</taxon>
        <taxon>Hymenobacteraceae</taxon>
        <taxon>Rufibacter</taxon>
    </lineage>
</organism>
<dbReference type="InterPro" id="IPR003399">
    <property type="entry name" value="Mce/MlaD"/>
</dbReference>
<evidence type="ECO:0000259" key="3">
    <source>
        <dbReference type="Pfam" id="PF02470"/>
    </source>
</evidence>
<dbReference type="Pfam" id="PF02470">
    <property type="entry name" value="MlaD"/>
    <property type="match status" value="1"/>
</dbReference>
<dbReference type="PANTHER" id="PTHR33371">
    <property type="entry name" value="INTERMEMBRANE PHOSPHOLIPID TRANSPORT SYSTEM BINDING PROTEIN MLAD-RELATED"/>
    <property type="match status" value="1"/>
</dbReference>
<name>A0A839GP48_9BACT</name>
<dbReference type="Proteomes" id="UP000563094">
    <property type="component" value="Unassembled WGS sequence"/>
</dbReference>
<evidence type="ECO:0000256" key="1">
    <source>
        <dbReference type="SAM" id="MobiDB-lite"/>
    </source>
</evidence>
<feature type="compositionally biased region" description="Basic and acidic residues" evidence="1">
    <location>
        <begin position="321"/>
        <end position="342"/>
    </location>
</feature>
<sequence length="363" mass="39264">MGAGDNKRSVIVGIFVFLAIVILVAGIFILGGKQKRFGDSIEVTALFDDVTGLKKGNNVIFSGVKVGVVKSIAISGEKQVAVSFSIEESAVPYIHKNAFAKIGSESIIGNRTIVVYGGSEASPAIETGDILKTEAQLSTEQMMKTLQESNQNLLAITNDVKGLSANLAKGEGMAGALLTDEKLANNFRTIVANLERTTASSSRAAQALTQFSNKLNTEGGLADELLTDTTVYNRLKSTMAQLQQTMTTASAITGKLNATTDKLNSPNNALGVLLNDEDFALDLQLTMQNLEAGTDKLDANMESLQHSILLNGFFRRKAKREAKQKEREQQKQERLQKLEEKRSQKKQQNQNKSAAQPAQTPIK</sequence>
<reference evidence="4 5" key="1">
    <citation type="submission" date="2020-08" db="EMBL/GenBank/DDBJ databases">
        <title>Genomic Encyclopedia of Type Strains, Phase IV (KMG-IV): sequencing the most valuable type-strain genomes for metagenomic binning, comparative biology and taxonomic classification.</title>
        <authorList>
            <person name="Goeker M."/>
        </authorList>
    </citation>
    <scope>NUCLEOTIDE SEQUENCE [LARGE SCALE GENOMIC DNA]</scope>
    <source>
        <strain evidence="4 5">DSM 29854</strain>
    </source>
</reference>
<feature type="domain" description="Mce/MlaD" evidence="3">
    <location>
        <begin position="40"/>
        <end position="113"/>
    </location>
</feature>
<gene>
    <name evidence="4" type="ORF">FHS90_000318</name>
</gene>
<dbReference type="RefSeq" id="WP_066836918.1">
    <property type="nucleotide sequence ID" value="NZ_JACJIQ010000001.1"/>
</dbReference>
<evidence type="ECO:0000313" key="5">
    <source>
        <dbReference type="Proteomes" id="UP000563094"/>
    </source>
</evidence>
<feature type="transmembrane region" description="Helical" evidence="2">
    <location>
        <begin position="12"/>
        <end position="31"/>
    </location>
</feature>
<feature type="region of interest" description="Disordered" evidence="1">
    <location>
        <begin position="319"/>
        <end position="363"/>
    </location>
</feature>
<keyword evidence="2" id="KW-1133">Transmembrane helix</keyword>
<keyword evidence="5" id="KW-1185">Reference proteome</keyword>
<evidence type="ECO:0000313" key="4">
    <source>
        <dbReference type="EMBL" id="MBA9075621.1"/>
    </source>
</evidence>
<accession>A0A839GP48</accession>
<feature type="compositionally biased region" description="Low complexity" evidence="1">
    <location>
        <begin position="346"/>
        <end position="363"/>
    </location>
</feature>
<proteinExistence type="predicted"/>
<dbReference type="EMBL" id="JACJIQ010000001">
    <property type="protein sequence ID" value="MBA9075621.1"/>
    <property type="molecule type" value="Genomic_DNA"/>
</dbReference>
<dbReference type="InterPro" id="IPR052336">
    <property type="entry name" value="MlaD_Phospholipid_Transporter"/>
</dbReference>
<evidence type="ECO:0000256" key="2">
    <source>
        <dbReference type="SAM" id="Phobius"/>
    </source>
</evidence>
<dbReference type="PANTHER" id="PTHR33371:SF4">
    <property type="entry name" value="INTERMEMBRANE PHOSPHOLIPID TRANSPORT SYSTEM BINDING PROTEIN MLAD"/>
    <property type="match status" value="1"/>
</dbReference>
<keyword evidence="2" id="KW-0472">Membrane</keyword>
<comment type="caution">
    <text evidence="4">The sequence shown here is derived from an EMBL/GenBank/DDBJ whole genome shotgun (WGS) entry which is preliminary data.</text>
</comment>
<keyword evidence="2" id="KW-0812">Transmembrane</keyword>
<dbReference type="AlphaFoldDB" id="A0A839GP48"/>